<accession>A0ABN9GR95</accession>
<protein>
    <submittedName>
        <fullName evidence="1">Uncharacterized protein</fullName>
    </submittedName>
</protein>
<sequence length="47" mass="4986">MISVAREVPPVSVHQCHVPVPISATSMPHTSAHQCHISCAHLSCLSV</sequence>
<dbReference type="EMBL" id="CATNWA010019121">
    <property type="protein sequence ID" value="CAI9611419.1"/>
    <property type="molecule type" value="Genomic_DNA"/>
</dbReference>
<name>A0ABN9GR95_9NEOB</name>
<evidence type="ECO:0000313" key="1">
    <source>
        <dbReference type="EMBL" id="CAI9611419.1"/>
    </source>
</evidence>
<organism evidence="1 2">
    <name type="scientific">Staurois parvus</name>
    <dbReference type="NCBI Taxonomy" id="386267"/>
    <lineage>
        <taxon>Eukaryota</taxon>
        <taxon>Metazoa</taxon>
        <taxon>Chordata</taxon>
        <taxon>Craniata</taxon>
        <taxon>Vertebrata</taxon>
        <taxon>Euteleostomi</taxon>
        <taxon>Amphibia</taxon>
        <taxon>Batrachia</taxon>
        <taxon>Anura</taxon>
        <taxon>Neobatrachia</taxon>
        <taxon>Ranoidea</taxon>
        <taxon>Ranidae</taxon>
        <taxon>Staurois</taxon>
    </lineage>
</organism>
<dbReference type="Proteomes" id="UP001162483">
    <property type="component" value="Unassembled WGS sequence"/>
</dbReference>
<comment type="caution">
    <text evidence="1">The sequence shown here is derived from an EMBL/GenBank/DDBJ whole genome shotgun (WGS) entry which is preliminary data.</text>
</comment>
<reference evidence="1" key="1">
    <citation type="submission" date="2023-05" db="EMBL/GenBank/DDBJ databases">
        <authorList>
            <person name="Stuckert A."/>
        </authorList>
    </citation>
    <scope>NUCLEOTIDE SEQUENCE</scope>
</reference>
<proteinExistence type="predicted"/>
<keyword evidence="2" id="KW-1185">Reference proteome</keyword>
<gene>
    <name evidence="1" type="ORF">SPARVUS_LOCUS14560825</name>
</gene>
<evidence type="ECO:0000313" key="2">
    <source>
        <dbReference type="Proteomes" id="UP001162483"/>
    </source>
</evidence>